<evidence type="ECO:0000256" key="5">
    <source>
        <dbReference type="ARBA" id="ARBA00022912"/>
    </source>
</evidence>
<comment type="subcellular location">
    <subcellularLocation>
        <location evidence="1">Cytoplasm</location>
    </subcellularLocation>
</comment>
<accession>A0A2T9Z8K0</accession>
<keyword evidence="10" id="KW-1185">Reference proteome</keyword>
<evidence type="ECO:0000256" key="1">
    <source>
        <dbReference type="ARBA" id="ARBA00004496"/>
    </source>
</evidence>
<dbReference type="PANTHER" id="PTHR11717:SF7">
    <property type="entry name" value="LOW MOLECULAR WEIGHT PHOSPHOTYROSINE PROTEIN PHOSPHATASE"/>
    <property type="match status" value="1"/>
</dbReference>
<dbReference type="GO" id="GO:0005737">
    <property type="term" value="C:cytoplasm"/>
    <property type="evidence" value="ECO:0007669"/>
    <property type="project" value="UniProtKB-SubCell"/>
</dbReference>
<feature type="active site" description="Proton donor" evidence="7">
    <location>
        <position position="126"/>
    </location>
</feature>
<evidence type="ECO:0000256" key="3">
    <source>
        <dbReference type="ARBA" id="ARBA00022490"/>
    </source>
</evidence>
<organism evidence="9 10">
    <name type="scientific">Smittium megazygosporum</name>
    <dbReference type="NCBI Taxonomy" id="133381"/>
    <lineage>
        <taxon>Eukaryota</taxon>
        <taxon>Fungi</taxon>
        <taxon>Fungi incertae sedis</taxon>
        <taxon>Zoopagomycota</taxon>
        <taxon>Kickxellomycotina</taxon>
        <taxon>Harpellomycetes</taxon>
        <taxon>Harpellales</taxon>
        <taxon>Legeriomycetaceae</taxon>
        <taxon>Smittium</taxon>
    </lineage>
</organism>
<evidence type="ECO:0000256" key="7">
    <source>
        <dbReference type="PIRSR" id="PIRSR617867-1"/>
    </source>
</evidence>
<dbReference type="STRING" id="133381.A0A2T9Z8K0"/>
<dbReference type="InterPro" id="IPR050438">
    <property type="entry name" value="LMW_PTPase"/>
</dbReference>
<dbReference type="AlphaFoldDB" id="A0A2T9Z8K0"/>
<feature type="active site" evidence="7">
    <location>
        <position position="17"/>
    </location>
</feature>
<dbReference type="PRINTS" id="PR00719">
    <property type="entry name" value="LMWPTPASE"/>
</dbReference>
<evidence type="ECO:0000256" key="6">
    <source>
        <dbReference type="ARBA" id="ARBA00051722"/>
    </source>
</evidence>
<reference evidence="9 10" key="1">
    <citation type="journal article" date="2018" name="MBio">
        <title>Comparative Genomics Reveals the Core Gene Toolbox for the Fungus-Insect Symbiosis.</title>
        <authorList>
            <person name="Wang Y."/>
            <person name="Stata M."/>
            <person name="Wang W."/>
            <person name="Stajich J.E."/>
            <person name="White M.M."/>
            <person name="Moncalvo J.M."/>
        </authorList>
    </citation>
    <scope>NUCLEOTIDE SEQUENCE [LARGE SCALE GENOMIC DNA]</scope>
    <source>
        <strain evidence="9 10">SC-DP-2</strain>
    </source>
</reference>
<evidence type="ECO:0000313" key="10">
    <source>
        <dbReference type="Proteomes" id="UP000245609"/>
    </source>
</evidence>
<evidence type="ECO:0000256" key="2">
    <source>
        <dbReference type="ARBA" id="ARBA00011063"/>
    </source>
</evidence>
<dbReference type="OrthoDB" id="3388at2759"/>
<comment type="similarity">
    <text evidence="2">Belongs to the low molecular weight phosphotyrosine protein phosphatase family.</text>
</comment>
<evidence type="ECO:0000313" key="9">
    <source>
        <dbReference type="EMBL" id="PVV00926.1"/>
    </source>
</evidence>
<keyword evidence="4" id="KW-0378">Hydrolase</keyword>
<dbReference type="InterPro" id="IPR002115">
    <property type="entry name" value="Tyr_Pase_low_mol_wt_mml"/>
</dbReference>
<dbReference type="InterPro" id="IPR017867">
    <property type="entry name" value="Tyr_phospatase_low_mol_wt"/>
</dbReference>
<dbReference type="FunFam" id="3.40.50.2300:FF:000105">
    <property type="entry name" value="Low molecular weight phosphotyrosine protein"/>
    <property type="match status" value="1"/>
</dbReference>
<evidence type="ECO:0000256" key="4">
    <source>
        <dbReference type="ARBA" id="ARBA00022801"/>
    </source>
</evidence>
<dbReference type="InterPro" id="IPR023485">
    <property type="entry name" value="Ptyr_pPase"/>
</dbReference>
<name>A0A2T9Z8K0_9FUNG</name>
<dbReference type="Pfam" id="PF01451">
    <property type="entry name" value="LMWPc"/>
    <property type="match status" value="1"/>
</dbReference>
<sequence>MTKEIKVLFVCLGNICRSTMAEAVFKAHVVEAGIEKEIYVDSAGTSSYHIGSNPDSRTISVCKNNKVPIKHKARRITSQDYKDFDYILGMDEMNLSDLLRLKPKDSNAIVKLFGDFDPKGESIIEDPYYGGIDGFEYIYNQCSRCSKGLLSHLKSQV</sequence>
<comment type="caution">
    <text evidence="9">The sequence shown here is derived from an EMBL/GenBank/DDBJ whole genome shotgun (WGS) entry which is preliminary data.</text>
</comment>
<dbReference type="SMART" id="SM00226">
    <property type="entry name" value="LMWPc"/>
    <property type="match status" value="1"/>
</dbReference>
<evidence type="ECO:0000259" key="8">
    <source>
        <dbReference type="SMART" id="SM00226"/>
    </source>
</evidence>
<dbReference type="GO" id="GO:0003993">
    <property type="term" value="F:acid phosphatase activity"/>
    <property type="evidence" value="ECO:0007669"/>
    <property type="project" value="InterPro"/>
</dbReference>
<dbReference type="PRINTS" id="PR00720">
    <property type="entry name" value="MAMMALPTPASE"/>
</dbReference>
<protein>
    <recommendedName>
        <fullName evidence="8">Phosphotyrosine protein phosphatase I domain-containing protein</fullName>
    </recommendedName>
</protein>
<keyword evidence="3" id="KW-0963">Cytoplasm</keyword>
<keyword evidence="5" id="KW-0904">Protein phosphatase</keyword>
<dbReference type="Gene3D" id="3.40.50.2300">
    <property type="match status" value="1"/>
</dbReference>
<feature type="active site" description="Nucleophile" evidence="7">
    <location>
        <position position="11"/>
    </location>
</feature>
<dbReference type="PANTHER" id="PTHR11717">
    <property type="entry name" value="LOW MOLECULAR WEIGHT PROTEIN TYROSINE PHOSPHATASE"/>
    <property type="match status" value="1"/>
</dbReference>
<comment type="catalytic activity">
    <reaction evidence="6">
        <text>O-phospho-L-tyrosyl-[protein] + H2O = L-tyrosyl-[protein] + phosphate</text>
        <dbReference type="Rhea" id="RHEA:10684"/>
        <dbReference type="Rhea" id="RHEA-COMP:10136"/>
        <dbReference type="Rhea" id="RHEA-COMP:20101"/>
        <dbReference type="ChEBI" id="CHEBI:15377"/>
        <dbReference type="ChEBI" id="CHEBI:43474"/>
        <dbReference type="ChEBI" id="CHEBI:46858"/>
        <dbReference type="ChEBI" id="CHEBI:61978"/>
        <dbReference type="EC" id="3.1.3.48"/>
    </reaction>
</comment>
<dbReference type="SUPFAM" id="SSF52788">
    <property type="entry name" value="Phosphotyrosine protein phosphatases I"/>
    <property type="match status" value="1"/>
</dbReference>
<dbReference type="GO" id="GO:0004726">
    <property type="term" value="F:non-membrane spanning protein tyrosine phosphatase activity"/>
    <property type="evidence" value="ECO:0007669"/>
    <property type="project" value="InterPro"/>
</dbReference>
<gene>
    <name evidence="9" type="ORF">BB560_004673</name>
</gene>
<dbReference type="CDD" id="cd16343">
    <property type="entry name" value="LMWPTP"/>
    <property type="match status" value="1"/>
</dbReference>
<feature type="domain" description="Phosphotyrosine protein phosphatase I" evidence="8">
    <location>
        <begin position="5"/>
        <end position="152"/>
    </location>
</feature>
<dbReference type="EMBL" id="MBFS01001502">
    <property type="protein sequence ID" value="PVV00926.1"/>
    <property type="molecule type" value="Genomic_DNA"/>
</dbReference>
<dbReference type="Proteomes" id="UP000245609">
    <property type="component" value="Unassembled WGS sequence"/>
</dbReference>
<dbReference type="InterPro" id="IPR036196">
    <property type="entry name" value="Ptyr_pPase_sf"/>
</dbReference>
<proteinExistence type="inferred from homology"/>